<proteinExistence type="predicted"/>
<comment type="caution">
    <text evidence="1">The sequence shown here is derived from an EMBL/GenBank/DDBJ whole genome shotgun (WGS) entry which is preliminary data.</text>
</comment>
<gene>
    <name evidence="1" type="ORF">J2Z40_002557</name>
</gene>
<evidence type="ECO:0000313" key="2">
    <source>
        <dbReference type="Proteomes" id="UP001519293"/>
    </source>
</evidence>
<dbReference type="Proteomes" id="UP001519293">
    <property type="component" value="Unassembled WGS sequence"/>
</dbReference>
<evidence type="ECO:0000313" key="1">
    <source>
        <dbReference type="EMBL" id="MBP2241984.1"/>
    </source>
</evidence>
<accession>A0ABS4RGX8</accession>
<dbReference type="RefSeq" id="WP_066397823.1">
    <property type="nucleotide sequence ID" value="NZ_JAGIKZ010000014.1"/>
</dbReference>
<reference evidence="1 2" key="1">
    <citation type="submission" date="2021-03" db="EMBL/GenBank/DDBJ databases">
        <title>Genomic Encyclopedia of Type Strains, Phase IV (KMG-IV): sequencing the most valuable type-strain genomes for metagenomic binning, comparative biology and taxonomic classification.</title>
        <authorList>
            <person name="Goeker M."/>
        </authorList>
    </citation>
    <scope>NUCLEOTIDE SEQUENCE [LARGE SCALE GENOMIC DNA]</scope>
    <source>
        <strain evidence="1 2">DSM 26675</strain>
    </source>
</reference>
<name>A0ABS4RGX8_9BACI</name>
<protein>
    <submittedName>
        <fullName evidence="1">Uncharacterized protein</fullName>
    </submittedName>
</protein>
<organism evidence="1 2">
    <name type="scientific">Cytobacillus eiseniae</name>
    <dbReference type="NCBI Taxonomy" id="762947"/>
    <lineage>
        <taxon>Bacteria</taxon>
        <taxon>Bacillati</taxon>
        <taxon>Bacillota</taxon>
        <taxon>Bacilli</taxon>
        <taxon>Bacillales</taxon>
        <taxon>Bacillaceae</taxon>
        <taxon>Cytobacillus</taxon>
    </lineage>
</organism>
<dbReference type="EMBL" id="JAGIKZ010000014">
    <property type="protein sequence ID" value="MBP2241984.1"/>
    <property type="molecule type" value="Genomic_DNA"/>
</dbReference>
<keyword evidence="2" id="KW-1185">Reference proteome</keyword>
<sequence length="171" mass="19744">MIYINDQLIVEDTSQSDSSIIVKKYLHKNRLVLVNNDGQPMSDEELNTFLSHLNGVQKLKAVSISNLLRDLKQELQLYIKKVEAYIENIRDNEDFSSVNTGFAQVMEGILEFSVVASFLQKDLIDPSYMQQLSEKAFARAETGEDEYVLDIIEYELLPILNRLYDEINEEM</sequence>